<keyword evidence="4" id="KW-0808">Transferase</keyword>
<dbReference type="RefSeq" id="WP_226539929.1">
    <property type="nucleotide sequence ID" value="NZ_CP129013.1"/>
</dbReference>
<dbReference type="Proteomes" id="UP001197974">
    <property type="component" value="Chromosome"/>
</dbReference>
<dbReference type="InterPro" id="IPR028098">
    <property type="entry name" value="Glyco_trans_4-like_N"/>
</dbReference>
<evidence type="ECO:0000259" key="2">
    <source>
        <dbReference type="Pfam" id="PF00534"/>
    </source>
</evidence>
<accession>A0ABY9JX29</accession>
<dbReference type="CDD" id="cd03801">
    <property type="entry name" value="GT4_PimA-like"/>
    <property type="match status" value="1"/>
</dbReference>
<evidence type="ECO:0000256" key="1">
    <source>
        <dbReference type="ARBA" id="ARBA00009481"/>
    </source>
</evidence>
<gene>
    <name evidence="4" type="ORF">LC087_07510</name>
</gene>
<dbReference type="Pfam" id="PF00534">
    <property type="entry name" value="Glycos_transf_1"/>
    <property type="match status" value="1"/>
</dbReference>
<organism evidence="4 5">
    <name type="scientific">Bacillus carboniphilus</name>
    <dbReference type="NCBI Taxonomy" id="86663"/>
    <lineage>
        <taxon>Bacteria</taxon>
        <taxon>Bacillati</taxon>
        <taxon>Bacillota</taxon>
        <taxon>Bacilli</taxon>
        <taxon>Bacillales</taxon>
        <taxon>Bacillaceae</taxon>
        <taxon>Bacillus</taxon>
    </lineage>
</organism>
<dbReference type="EC" id="2.4.-.-" evidence="4"/>
<feature type="domain" description="Glycosyltransferase subfamily 4-like N-terminal" evidence="3">
    <location>
        <begin position="27"/>
        <end position="194"/>
    </location>
</feature>
<name>A0ABY9JX29_9BACI</name>
<reference evidence="4 5" key="1">
    <citation type="submission" date="2023-06" db="EMBL/GenBank/DDBJ databases">
        <title>Five Gram-positive bacteria isolated from mangrove sediments in Shenzhen, Guangdong, China.</title>
        <authorList>
            <person name="Yu S."/>
            <person name="Zheng W."/>
            <person name="Huang Y."/>
        </authorList>
    </citation>
    <scope>NUCLEOTIDE SEQUENCE [LARGE SCALE GENOMIC DNA]</scope>
    <source>
        <strain evidence="4 5">SaN35-3</strain>
    </source>
</reference>
<proteinExistence type="inferred from homology"/>
<evidence type="ECO:0000259" key="3">
    <source>
        <dbReference type="Pfam" id="PF13439"/>
    </source>
</evidence>
<dbReference type="SUPFAM" id="SSF53756">
    <property type="entry name" value="UDP-Glycosyltransferase/glycogen phosphorylase"/>
    <property type="match status" value="1"/>
</dbReference>
<dbReference type="InterPro" id="IPR050194">
    <property type="entry name" value="Glycosyltransferase_grp1"/>
</dbReference>
<evidence type="ECO:0000313" key="4">
    <source>
        <dbReference type="EMBL" id="WLR43946.1"/>
    </source>
</evidence>
<dbReference type="GO" id="GO:0016757">
    <property type="term" value="F:glycosyltransferase activity"/>
    <property type="evidence" value="ECO:0007669"/>
    <property type="project" value="UniProtKB-KW"/>
</dbReference>
<comment type="similarity">
    <text evidence="1">Belongs to the glycosyltransferase group 1 family. Glycosyltransferase 4 subfamily.</text>
</comment>
<dbReference type="PANTHER" id="PTHR45947">
    <property type="entry name" value="SULFOQUINOVOSYL TRANSFERASE SQD2"/>
    <property type="match status" value="1"/>
</dbReference>
<dbReference type="EMBL" id="CP129013">
    <property type="protein sequence ID" value="WLR43946.1"/>
    <property type="molecule type" value="Genomic_DNA"/>
</dbReference>
<feature type="domain" description="Glycosyl transferase family 1" evidence="2">
    <location>
        <begin position="199"/>
        <end position="360"/>
    </location>
</feature>
<dbReference type="Pfam" id="PF13439">
    <property type="entry name" value="Glyco_transf_4"/>
    <property type="match status" value="1"/>
</dbReference>
<keyword evidence="5" id="KW-1185">Reference proteome</keyword>
<dbReference type="Gene3D" id="3.40.50.2000">
    <property type="entry name" value="Glycogen Phosphorylase B"/>
    <property type="match status" value="2"/>
</dbReference>
<evidence type="ECO:0000313" key="5">
    <source>
        <dbReference type="Proteomes" id="UP001197974"/>
    </source>
</evidence>
<dbReference type="InterPro" id="IPR001296">
    <property type="entry name" value="Glyco_trans_1"/>
</dbReference>
<dbReference type="PANTHER" id="PTHR45947:SF14">
    <property type="entry name" value="SLL1723 PROTEIN"/>
    <property type="match status" value="1"/>
</dbReference>
<keyword evidence="4" id="KW-0328">Glycosyltransferase</keyword>
<sequence length="385" mass="44366">MNLIQSEIDRKVNILIISPESPYNIKSGIGVYIDSLLRGFADPSVVYTVICPSNVFRTTTFNNHKIIQINVTERDTLQHWVRSFQLNALRWLETQNATVFDLIHVHDWQGAMLGISLRNTYSIPLLVTVHSTHKKRKIFTTVEFDTEGYIEKNEQQILNQSDVIHVASQCLQEELTKHYIVEKSKISIIPLGVYVEGKKEKNEHSKAYVTCVGRTVEEKGFQHVIQSFGNISDKFPSLELVIVGDGPYLQKLKQKSRQYEIENRVRYLGYKPPYIANKIIAKSECVIVPSLYEPFGLVALQSILLQKPVLASKIGGLQEMIVHQENGWFFDHNNSLDLIEKLKWILLYSDLANKQMEQSYDHSYAKYSIEAHCKKMNCLYKQLIM</sequence>
<protein>
    <submittedName>
        <fullName evidence="4">Glycosyltransferase family 4 protein</fullName>
        <ecNumber evidence="4">2.4.-.-</ecNumber>
    </submittedName>
</protein>